<dbReference type="Proteomes" id="UP000410492">
    <property type="component" value="Unassembled WGS sequence"/>
</dbReference>
<evidence type="ECO:0000313" key="2">
    <source>
        <dbReference type="Proteomes" id="UP000410492"/>
    </source>
</evidence>
<proteinExistence type="predicted"/>
<keyword evidence="2" id="KW-1185">Reference proteome</keyword>
<gene>
    <name evidence="1" type="ORF">CALMAC_LOCUS9398</name>
</gene>
<evidence type="ECO:0000313" key="1">
    <source>
        <dbReference type="EMBL" id="VEN47715.1"/>
    </source>
</evidence>
<accession>A0A653CIH5</accession>
<organism evidence="1 2">
    <name type="scientific">Callosobruchus maculatus</name>
    <name type="common">Southern cowpea weevil</name>
    <name type="synonym">Pulse bruchid</name>
    <dbReference type="NCBI Taxonomy" id="64391"/>
    <lineage>
        <taxon>Eukaryota</taxon>
        <taxon>Metazoa</taxon>
        <taxon>Ecdysozoa</taxon>
        <taxon>Arthropoda</taxon>
        <taxon>Hexapoda</taxon>
        <taxon>Insecta</taxon>
        <taxon>Pterygota</taxon>
        <taxon>Neoptera</taxon>
        <taxon>Endopterygota</taxon>
        <taxon>Coleoptera</taxon>
        <taxon>Polyphaga</taxon>
        <taxon>Cucujiformia</taxon>
        <taxon>Chrysomeloidea</taxon>
        <taxon>Chrysomelidae</taxon>
        <taxon>Bruchinae</taxon>
        <taxon>Bruchini</taxon>
        <taxon>Callosobruchus</taxon>
    </lineage>
</organism>
<protein>
    <submittedName>
        <fullName evidence="1">Uncharacterized protein</fullName>
    </submittedName>
</protein>
<sequence length="120" mass="13832">MQYGPWTIRFVVLVLDFRSKRSVSCRKTIREITSCSDAVFVLDFRSRRGVQWRRQGVVVLLVLEEDVIVFNIVKIFAPKQGKLARDSLNVEREQPAPVCRLHPTEGATACFGRFLFIPLH</sequence>
<dbReference type="AlphaFoldDB" id="A0A653CIH5"/>
<dbReference type="EMBL" id="CAACVG010007942">
    <property type="protein sequence ID" value="VEN47715.1"/>
    <property type="molecule type" value="Genomic_DNA"/>
</dbReference>
<reference evidence="1 2" key="1">
    <citation type="submission" date="2019-01" db="EMBL/GenBank/DDBJ databases">
        <authorList>
            <person name="Sayadi A."/>
        </authorList>
    </citation>
    <scope>NUCLEOTIDE SEQUENCE [LARGE SCALE GENOMIC DNA]</scope>
</reference>
<name>A0A653CIH5_CALMS</name>
<dbReference type="OrthoDB" id="5585231at2759"/>